<dbReference type="GO" id="GO:0003755">
    <property type="term" value="F:peptidyl-prolyl cis-trans isomerase activity"/>
    <property type="evidence" value="ECO:0007669"/>
    <property type="project" value="InterPro"/>
</dbReference>
<evidence type="ECO:0000256" key="9">
    <source>
        <dbReference type="ARBA" id="ARBA00030642"/>
    </source>
</evidence>
<evidence type="ECO:0000313" key="16">
    <source>
        <dbReference type="EMBL" id="CAI3926878.1"/>
    </source>
</evidence>
<dbReference type="EMBL" id="CAMXCM010000001">
    <property type="protein sequence ID" value="CAI3933955.1"/>
    <property type="molecule type" value="Genomic_DNA"/>
</dbReference>
<dbReference type="Pfam" id="PF13145">
    <property type="entry name" value="Rotamase_2"/>
    <property type="match status" value="1"/>
</dbReference>
<feature type="domain" description="PpiC" evidence="15">
    <location>
        <begin position="252"/>
        <end position="372"/>
    </location>
</feature>
<reference evidence="17" key="1">
    <citation type="submission" date="2022-10" db="EMBL/GenBank/DDBJ databases">
        <authorList>
            <person name="Botero Cardona J."/>
        </authorList>
    </citation>
    <scope>NUCLEOTIDE SEQUENCE</scope>
    <source>
        <strain evidence="17">LMG 31819</strain>
        <strain evidence="16">R-53529</strain>
    </source>
</reference>
<keyword evidence="7 14" id="KW-0472">Membrane</keyword>
<evidence type="ECO:0000256" key="3">
    <source>
        <dbReference type="ARBA" id="ARBA00022475"/>
    </source>
</evidence>
<dbReference type="AlphaFoldDB" id="A0A9W4XHF4"/>
<keyword evidence="6 14" id="KW-1133">Transmembrane helix</keyword>
<evidence type="ECO:0000256" key="4">
    <source>
        <dbReference type="ARBA" id="ARBA00022519"/>
    </source>
</evidence>
<dbReference type="PANTHER" id="PTHR47529:SF1">
    <property type="entry name" value="PERIPLASMIC CHAPERONE PPID"/>
    <property type="match status" value="1"/>
</dbReference>
<evidence type="ECO:0000256" key="1">
    <source>
        <dbReference type="ARBA" id="ARBA00004382"/>
    </source>
</evidence>
<evidence type="ECO:0000256" key="13">
    <source>
        <dbReference type="ARBA" id="ARBA00042775"/>
    </source>
</evidence>
<dbReference type="GO" id="GO:0005886">
    <property type="term" value="C:plasma membrane"/>
    <property type="evidence" value="ECO:0007669"/>
    <property type="project" value="UniProtKB-SubCell"/>
</dbReference>
<gene>
    <name evidence="16" type="ORF">R53529_LOCUS285</name>
    <name evidence="17" type="ORF">R53530_LOCUS816</name>
</gene>
<dbReference type="Gene3D" id="1.10.4030.10">
    <property type="entry name" value="Porin chaperone SurA, peptide-binding domain"/>
    <property type="match status" value="1"/>
</dbReference>
<accession>A0A9W4XHF4</accession>
<dbReference type="InterPro" id="IPR000297">
    <property type="entry name" value="PPIase_PpiC"/>
</dbReference>
<evidence type="ECO:0000256" key="2">
    <source>
        <dbReference type="ARBA" id="ARBA00018370"/>
    </source>
</evidence>
<dbReference type="InterPro" id="IPR052029">
    <property type="entry name" value="PpiD_chaperone"/>
</dbReference>
<evidence type="ECO:0000256" key="5">
    <source>
        <dbReference type="ARBA" id="ARBA00022692"/>
    </source>
</evidence>
<dbReference type="EMBL" id="CAMXCS010000001">
    <property type="protein sequence ID" value="CAI3926878.1"/>
    <property type="molecule type" value="Genomic_DNA"/>
</dbReference>
<dbReference type="Proteomes" id="UP001154255">
    <property type="component" value="Unassembled WGS sequence"/>
</dbReference>
<dbReference type="InterPro" id="IPR027304">
    <property type="entry name" value="Trigger_fact/SurA_dom_sf"/>
</dbReference>
<evidence type="ECO:0000256" key="6">
    <source>
        <dbReference type="ARBA" id="ARBA00022989"/>
    </source>
</evidence>
<evidence type="ECO:0000256" key="11">
    <source>
        <dbReference type="ARBA" id="ARBA00038408"/>
    </source>
</evidence>
<dbReference type="PANTHER" id="PTHR47529">
    <property type="entry name" value="PEPTIDYL-PROLYL CIS-TRANS ISOMERASE D"/>
    <property type="match status" value="1"/>
</dbReference>
<comment type="similarity">
    <text evidence="11">Belongs to the PpiD chaperone family.</text>
</comment>
<evidence type="ECO:0000256" key="10">
    <source>
        <dbReference type="ARBA" id="ARBA00031484"/>
    </source>
</evidence>
<dbReference type="Proteomes" id="UP001154259">
    <property type="component" value="Unassembled WGS sequence"/>
</dbReference>
<name>A0A9W4XHF4_9PROT</name>
<evidence type="ECO:0000313" key="18">
    <source>
        <dbReference type="Proteomes" id="UP001154255"/>
    </source>
</evidence>
<dbReference type="InterPro" id="IPR046357">
    <property type="entry name" value="PPIase_dom_sf"/>
</dbReference>
<proteinExistence type="inferred from homology"/>
<dbReference type="Pfam" id="PF13624">
    <property type="entry name" value="SurA_N_3"/>
    <property type="match status" value="1"/>
</dbReference>
<dbReference type="SUPFAM" id="SSF54534">
    <property type="entry name" value="FKBP-like"/>
    <property type="match status" value="1"/>
</dbReference>
<sequence length="640" mass="71312">MLSRLRHLLIDSWFGRVIVGLIFLVFISWGAETIIDTWSHRDNNVVAWVGDKTITLQQLDSAASMQLQQYAAQQGFSDKSQIPNGVRARLVDQALQKLIIEDNLIVTAEKSGLAVSDEALRNLVFSFPAFQKDGKFDRELFNQYIRQTNQTEVQFLEMLRNQLIISGLTVPLVSGASASDIMAKNIFAFSNETRQLNYIQVPFNTYKPDANPSDAVLKRYYENHLSEFTVPEYRKIKLIFISPETVQKGVEISDQQVSQYYNSRKKEFQKAESKNLEIVTVKDQKAAENIAASWGKETWENIQKQAQQNSGFATTIPEFTPQSSPSVELANAVQKAAVNTVSAPVKTPMGWSVFKVTGIVPPHEIALDQVKDQLKSELVQSQSKQDFPNNIKKIQDVLAGSQGLDEDQLSKLGGLGIIAVTGTLNEQGLTLQGNPAPLPSDEKVKKTMLVNIFSKAKNAPASLILGENNIYYAFVVEDIVPAHQEAFDKAKDLVLHSWQQQNIKRQANIAATAVFKQAQDNRKPIQDLGMQQFPIKVSESFSRLNPLKTLPPELQSQAFSMQIGQTTMVESPDSFYVASLSNITTPAPKDNSSAYKELKDNLIQANGDDIYSSFVIFVNKQGKVDVNQKAVDAIVKQGNY</sequence>
<keyword evidence="8" id="KW-0143">Chaperone</keyword>
<feature type="transmembrane region" description="Helical" evidence="14">
    <location>
        <begin position="12"/>
        <end position="31"/>
    </location>
</feature>
<evidence type="ECO:0000259" key="15">
    <source>
        <dbReference type="Pfam" id="PF13145"/>
    </source>
</evidence>
<keyword evidence="19" id="KW-1185">Reference proteome</keyword>
<dbReference type="Gene3D" id="3.10.50.40">
    <property type="match status" value="1"/>
</dbReference>
<evidence type="ECO:0000256" key="7">
    <source>
        <dbReference type="ARBA" id="ARBA00023136"/>
    </source>
</evidence>
<keyword evidence="3" id="KW-1003">Cell membrane</keyword>
<protein>
    <recommendedName>
        <fullName evidence="2">Parvulin-like PPIase</fullName>
    </recommendedName>
    <alternativeName>
        <fullName evidence="9">Peptidyl-prolyl cis-trans isomerase plp</fullName>
    </alternativeName>
    <alternativeName>
        <fullName evidence="12">Periplasmic chaperone PpiD</fullName>
    </alternativeName>
    <alternativeName>
        <fullName evidence="13">Periplasmic folding chaperone</fullName>
    </alternativeName>
    <alternativeName>
        <fullName evidence="10">Rotamase plp</fullName>
    </alternativeName>
</protein>
<dbReference type="SUPFAM" id="SSF109998">
    <property type="entry name" value="Triger factor/SurA peptide-binding domain-like"/>
    <property type="match status" value="1"/>
</dbReference>
<keyword evidence="5 14" id="KW-0812">Transmembrane</keyword>
<organism evidence="17 18">
    <name type="scientific">Commensalibacter communis</name>
    <dbReference type="NCBI Taxonomy" id="2972786"/>
    <lineage>
        <taxon>Bacteria</taxon>
        <taxon>Pseudomonadati</taxon>
        <taxon>Pseudomonadota</taxon>
        <taxon>Alphaproteobacteria</taxon>
        <taxon>Acetobacterales</taxon>
        <taxon>Acetobacteraceae</taxon>
    </lineage>
</organism>
<comment type="subcellular location">
    <subcellularLocation>
        <location evidence="1">Cell inner membrane</location>
        <topology evidence="1">Single-pass type II membrane protein</topology>
        <orientation evidence="1">Periplasmic side</orientation>
    </subcellularLocation>
</comment>
<evidence type="ECO:0000256" key="14">
    <source>
        <dbReference type="SAM" id="Phobius"/>
    </source>
</evidence>
<comment type="caution">
    <text evidence="17">The sequence shown here is derived from an EMBL/GenBank/DDBJ whole genome shotgun (WGS) entry which is preliminary data.</text>
</comment>
<keyword evidence="4" id="KW-0997">Cell inner membrane</keyword>
<evidence type="ECO:0000256" key="12">
    <source>
        <dbReference type="ARBA" id="ARBA00040743"/>
    </source>
</evidence>
<evidence type="ECO:0000313" key="17">
    <source>
        <dbReference type="EMBL" id="CAI3933955.1"/>
    </source>
</evidence>
<evidence type="ECO:0000256" key="8">
    <source>
        <dbReference type="ARBA" id="ARBA00023186"/>
    </source>
</evidence>
<dbReference type="RefSeq" id="WP_271788738.1">
    <property type="nucleotide sequence ID" value="NZ_CAMXCM010000001.1"/>
</dbReference>
<evidence type="ECO:0000313" key="19">
    <source>
        <dbReference type="Proteomes" id="UP001154259"/>
    </source>
</evidence>